<dbReference type="HOGENOM" id="CLU_2997437_0_0_1"/>
<keyword evidence="3" id="KW-1185">Reference proteome</keyword>
<sequence length="57" mass="6318">MCSLARPGVGIWGLDSIDSGRQMKVAGHRPFILHGTAQRTRHNQIKRASIPLSDHNE</sequence>
<gene>
    <name evidence="2" type="ORF">M404DRAFT_1008463</name>
</gene>
<dbReference type="InParanoid" id="A0A0C3NFV2"/>
<evidence type="ECO:0000313" key="3">
    <source>
        <dbReference type="Proteomes" id="UP000054217"/>
    </source>
</evidence>
<dbReference type="AlphaFoldDB" id="A0A0C3NFV2"/>
<dbReference type="EMBL" id="KN832103">
    <property type="protein sequence ID" value="KIN94328.1"/>
    <property type="molecule type" value="Genomic_DNA"/>
</dbReference>
<dbReference type="Proteomes" id="UP000054217">
    <property type="component" value="Unassembled WGS sequence"/>
</dbReference>
<feature type="region of interest" description="Disordered" evidence="1">
    <location>
        <begin position="37"/>
        <end position="57"/>
    </location>
</feature>
<proteinExistence type="predicted"/>
<organism evidence="2 3">
    <name type="scientific">Pisolithus tinctorius Marx 270</name>
    <dbReference type="NCBI Taxonomy" id="870435"/>
    <lineage>
        <taxon>Eukaryota</taxon>
        <taxon>Fungi</taxon>
        <taxon>Dikarya</taxon>
        <taxon>Basidiomycota</taxon>
        <taxon>Agaricomycotina</taxon>
        <taxon>Agaricomycetes</taxon>
        <taxon>Agaricomycetidae</taxon>
        <taxon>Boletales</taxon>
        <taxon>Sclerodermatineae</taxon>
        <taxon>Pisolithaceae</taxon>
        <taxon>Pisolithus</taxon>
    </lineage>
</organism>
<evidence type="ECO:0000313" key="2">
    <source>
        <dbReference type="EMBL" id="KIN94328.1"/>
    </source>
</evidence>
<reference evidence="3" key="2">
    <citation type="submission" date="2015-01" db="EMBL/GenBank/DDBJ databases">
        <title>Evolutionary Origins and Diversification of the Mycorrhizal Mutualists.</title>
        <authorList>
            <consortium name="DOE Joint Genome Institute"/>
            <consortium name="Mycorrhizal Genomics Consortium"/>
            <person name="Kohler A."/>
            <person name="Kuo A."/>
            <person name="Nagy L.G."/>
            <person name="Floudas D."/>
            <person name="Copeland A."/>
            <person name="Barry K.W."/>
            <person name="Cichocki N."/>
            <person name="Veneault-Fourrey C."/>
            <person name="LaButti K."/>
            <person name="Lindquist E.A."/>
            <person name="Lipzen A."/>
            <person name="Lundell T."/>
            <person name="Morin E."/>
            <person name="Murat C."/>
            <person name="Riley R."/>
            <person name="Ohm R."/>
            <person name="Sun H."/>
            <person name="Tunlid A."/>
            <person name="Henrissat B."/>
            <person name="Grigoriev I.V."/>
            <person name="Hibbett D.S."/>
            <person name="Martin F."/>
        </authorList>
    </citation>
    <scope>NUCLEOTIDE SEQUENCE [LARGE SCALE GENOMIC DNA]</scope>
    <source>
        <strain evidence="3">Marx 270</strain>
    </source>
</reference>
<name>A0A0C3NFV2_PISTI</name>
<reference evidence="2 3" key="1">
    <citation type="submission" date="2014-04" db="EMBL/GenBank/DDBJ databases">
        <authorList>
            <consortium name="DOE Joint Genome Institute"/>
            <person name="Kuo A."/>
            <person name="Kohler A."/>
            <person name="Costa M.D."/>
            <person name="Nagy L.G."/>
            <person name="Floudas D."/>
            <person name="Copeland A."/>
            <person name="Barry K.W."/>
            <person name="Cichocki N."/>
            <person name="Veneault-Fourrey C."/>
            <person name="LaButti K."/>
            <person name="Lindquist E.A."/>
            <person name="Lipzen A."/>
            <person name="Lundell T."/>
            <person name="Morin E."/>
            <person name="Murat C."/>
            <person name="Sun H."/>
            <person name="Tunlid A."/>
            <person name="Henrissat B."/>
            <person name="Grigoriev I.V."/>
            <person name="Hibbett D.S."/>
            <person name="Martin F."/>
            <person name="Nordberg H.P."/>
            <person name="Cantor M.N."/>
            <person name="Hua S.X."/>
        </authorList>
    </citation>
    <scope>NUCLEOTIDE SEQUENCE [LARGE SCALE GENOMIC DNA]</scope>
    <source>
        <strain evidence="2 3">Marx 270</strain>
    </source>
</reference>
<protein>
    <submittedName>
        <fullName evidence="2">Uncharacterized protein</fullName>
    </submittedName>
</protein>
<accession>A0A0C3NFV2</accession>
<evidence type="ECO:0000256" key="1">
    <source>
        <dbReference type="SAM" id="MobiDB-lite"/>
    </source>
</evidence>